<protein>
    <submittedName>
        <fullName evidence="2">Uncharacterized protein</fullName>
    </submittedName>
</protein>
<dbReference type="AlphaFoldDB" id="Q9K4T2"/>
<geneLocation type="plasmid" evidence="2">
    <name>pPP81</name>
</geneLocation>
<accession>Q9K4T2</accession>
<proteinExistence type="predicted"/>
<reference evidence="2" key="1">
    <citation type="journal article" date="2001" name="Microbiology">
        <title>A novel rolling-circle-replicating plasmid from Pseudomonas putida P8: molecular characterization and use as vector.</title>
        <authorList>
            <person name="Holtwick R."/>
            <person name="von Wallbrunn A."/>
            <person name="Keweloh H."/>
            <person name="Meinhardt F."/>
        </authorList>
    </citation>
    <scope>NUCLEOTIDE SEQUENCE [LARGE SCALE GENOMIC DNA]</scope>
    <source>
        <strain evidence="2">P8</strain>
        <plasmid evidence="2">pPP81</plasmid>
    </source>
</reference>
<name>Q9K4T2_PSEPU</name>
<evidence type="ECO:0000313" key="2">
    <source>
        <dbReference type="EMBL" id="CAC01241.1"/>
    </source>
</evidence>
<organism evidence="2">
    <name type="scientific">Pseudomonas putida</name>
    <name type="common">Arthrobacter siderocapsulatus</name>
    <dbReference type="NCBI Taxonomy" id="303"/>
    <lineage>
        <taxon>Bacteria</taxon>
        <taxon>Pseudomonadati</taxon>
        <taxon>Pseudomonadota</taxon>
        <taxon>Gammaproteobacteria</taxon>
        <taxon>Pseudomonadales</taxon>
        <taxon>Pseudomonadaceae</taxon>
        <taxon>Pseudomonas</taxon>
    </lineage>
</organism>
<feature type="region of interest" description="Disordered" evidence="1">
    <location>
        <begin position="50"/>
        <end position="73"/>
    </location>
</feature>
<dbReference type="EMBL" id="AJ289784">
    <property type="protein sequence ID" value="CAC01241.1"/>
    <property type="molecule type" value="Genomic_DNA"/>
</dbReference>
<sequence length="73" mass="7553">MQDSVRAAIVLRALDLSFPALLARLDGLTLRLSPTHHQATSCPVAGWVKGRAPGSSGKRFTSPANGGTGEANP</sequence>
<keyword evidence="2" id="KW-0614">Plasmid</keyword>
<evidence type="ECO:0000256" key="1">
    <source>
        <dbReference type="SAM" id="MobiDB-lite"/>
    </source>
</evidence>